<keyword evidence="3" id="KW-1185">Reference proteome</keyword>
<dbReference type="AlphaFoldDB" id="A0AAD9KRS3"/>
<keyword evidence="1" id="KW-0472">Membrane</keyword>
<comment type="caution">
    <text evidence="2">The sequence shown here is derived from an EMBL/GenBank/DDBJ whole genome shotgun (WGS) entry which is preliminary data.</text>
</comment>
<protein>
    <submittedName>
        <fullName evidence="2">Uncharacterized protein</fullName>
    </submittedName>
</protein>
<dbReference type="Proteomes" id="UP001209878">
    <property type="component" value="Unassembled WGS sequence"/>
</dbReference>
<evidence type="ECO:0000256" key="1">
    <source>
        <dbReference type="SAM" id="Phobius"/>
    </source>
</evidence>
<feature type="transmembrane region" description="Helical" evidence="1">
    <location>
        <begin position="87"/>
        <end position="108"/>
    </location>
</feature>
<evidence type="ECO:0000313" key="2">
    <source>
        <dbReference type="EMBL" id="KAK2176448.1"/>
    </source>
</evidence>
<reference evidence="2" key="1">
    <citation type="journal article" date="2023" name="Mol. Biol. Evol.">
        <title>Third-Generation Sequencing Reveals the Adaptive Role of the Epigenome in Three Deep-Sea Polychaetes.</title>
        <authorList>
            <person name="Perez M."/>
            <person name="Aroh O."/>
            <person name="Sun Y."/>
            <person name="Lan Y."/>
            <person name="Juniper S.K."/>
            <person name="Young C.R."/>
            <person name="Angers B."/>
            <person name="Qian P.Y."/>
        </authorList>
    </citation>
    <scope>NUCLEOTIDE SEQUENCE</scope>
    <source>
        <strain evidence="2">R07B-5</strain>
    </source>
</reference>
<organism evidence="2 3">
    <name type="scientific">Ridgeia piscesae</name>
    <name type="common">Tubeworm</name>
    <dbReference type="NCBI Taxonomy" id="27915"/>
    <lineage>
        <taxon>Eukaryota</taxon>
        <taxon>Metazoa</taxon>
        <taxon>Spiralia</taxon>
        <taxon>Lophotrochozoa</taxon>
        <taxon>Annelida</taxon>
        <taxon>Polychaeta</taxon>
        <taxon>Sedentaria</taxon>
        <taxon>Canalipalpata</taxon>
        <taxon>Sabellida</taxon>
        <taxon>Siboglinidae</taxon>
        <taxon>Ridgeia</taxon>
    </lineage>
</organism>
<evidence type="ECO:0000313" key="3">
    <source>
        <dbReference type="Proteomes" id="UP001209878"/>
    </source>
</evidence>
<keyword evidence="1" id="KW-1133">Transmembrane helix</keyword>
<dbReference type="EMBL" id="JAODUO010000662">
    <property type="protein sequence ID" value="KAK2176448.1"/>
    <property type="molecule type" value="Genomic_DNA"/>
</dbReference>
<name>A0AAD9KRS3_RIDPI</name>
<gene>
    <name evidence="2" type="ORF">NP493_661g03011</name>
</gene>
<proteinExistence type="predicted"/>
<feature type="transmembrane region" description="Helical" evidence="1">
    <location>
        <begin position="12"/>
        <end position="33"/>
    </location>
</feature>
<keyword evidence="1" id="KW-0812">Transmembrane</keyword>
<accession>A0AAD9KRS3</accession>
<feature type="transmembrane region" description="Helical" evidence="1">
    <location>
        <begin position="45"/>
        <end position="67"/>
    </location>
</feature>
<sequence length="116" mass="12918">MLPTDSPTVSVVMGLFLGWLSHNTVILFFFPPIAQGMFGLDMSSISVFIFVAAHTGLSLLFVPTLSSPLSLSLSFRSLHSQIPSNHLSLYTLLFWQTVTFTGSSFVTYKVSRTYRY</sequence>